<keyword evidence="2 4" id="KW-0238">DNA-binding</keyword>
<dbReference type="EMBL" id="QXDL01000363">
    <property type="protein sequence ID" value="RIH75284.1"/>
    <property type="molecule type" value="Genomic_DNA"/>
</dbReference>
<sequence length="186" mass="19566">MPYPAKTSPEAILGAALELLEQGGEDGLSLRALAGRLGVKAPSLYRHYPDKAALEVALVEHGNRRLGEALVAASREGEPEAALEAAARAYLEFARTHPRLYDLMMDARLSALASRESGKAVWNTVLQRVGALTRDPDDTAAAVALWSFLHGYAGLERSGMFGASGPKGGLEAGLRALAAGFKARAG</sequence>
<dbReference type="SUPFAM" id="SSF48498">
    <property type="entry name" value="Tetracyclin repressor-like, C-terminal domain"/>
    <property type="match status" value="1"/>
</dbReference>
<dbReference type="AlphaFoldDB" id="A0A399DSM3"/>
<evidence type="ECO:0000313" key="6">
    <source>
        <dbReference type="EMBL" id="RIH75284.1"/>
    </source>
</evidence>
<proteinExistence type="predicted"/>
<reference evidence="6 7" key="1">
    <citation type="submission" date="2018-08" db="EMBL/GenBank/DDBJ databases">
        <title>Meiothermus terrae DSM 26712 genome sequencing project.</title>
        <authorList>
            <person name="Da Costa M.S."/>
            <person name="Albuquerque L."/>
            <person name="Raposo P."/>
            <person name="Froufe H.J.C."/>
            <person name="Barroso C.S."/>
            <person name="Egas C."/>
        </authorList>
    </citation>
    <scope>NUCLEOTIDE SEQUENCE [LARGE SCALE GENOMIC DNA]</scope>
    <source>
        <strain evidence="6 7">DSM 26712</strain>
    </source>
</reference>
<dbReference type="Proteomes" id="UP000265715">
    <property type="component" value="Unassembled WGS sequence"/>
</dbReference>
<evidence type="ECO:0000256" key="3">
    <source>
        <dbReference type="ARBA" id="ARBA00023163"/>
    </source>
</evidence>
<dbReference type="SUPFAM" id="SSF46689">
    <property type="entry name" value="Homeodomain-like"/>
    <property type="match status" value="1"/>
</dbReference>
<evidence type="ECO:0000259" key="5">
    <source>
        <dbReference type="PROSITE" id="PS50977"/>
    </source>
</evidence>
<name>A0A399DSM3_9DEIN</name>
<protein>
    <submittedName>
        <fullName evidence="6">Tetracycline repressor protein class A</fullName>
    </submittedName>
</protein>
<feature type="DNA-binding region" description="H-T-H motif" evidence="4">
    <location>
        <begin position="29"/>
        <end position="48"/>
    </location>
</feature>
<evidence type="ECO:0000313" key="7">
    <source>
        <dbReference type="Proteomes" id="UP000265715"/>
    </source>
</evidence>
<evidence type="ECO:0000256" key="1">
    <source>
        <dbReference type="ARBA" id="ARBA00023015"/>
    </source>
</evidence>
<dbReference type="GO" id="GO:0003700">
    <property type="term" value="F:DNA-binding transcription factor activity"/>
    <property type="evidence" value="ECO:0007669"/>
    <property type="project" value="TreeGrafter"/>
</dbReference>
<dbReference type="InterPro" id="IPR009057">
    <property type="entry name" value="Homeodomain-like_sf"/>
</dbReference>
<accession>A0A399DSM3</accession>
<keyword evidence="1" id="KW-0805">Transcription regulation</keyword>
<dbReference type="Gene3D" id="1.10.10.60">
    <property type="entry name" value="Homeodomain-like"/>
    <property type="match status" value="1"/>
</dbReference>
<gene>
    <name evidence="6" type="primary">tetR_2</name>
    <name evidence="6" type="ORF">Mterra_03995</name>
</gene>
<dbReference type="RefSeq" id="WP_119316808.1">
    <property type="nucleotide sequence ID" value="NZ_QXDL01000363.1"/>
</dbReference>
<dbReference type="PANTHER" id="PTHR30055:SF239">
    <property type="entry name" value="TRANSCRIPTIONAL REGULATORY PROTEIN"/>
    <property type="match status" value="1"/>
</dbReference>
<dbReference type="InterPro" id="IPR001647">
    <property type="entry name" value="HTH_TetR"/>
</dbReference>
<keyword evidence="7" id="KW-1185">Reference proteome</keyword>
<dbReference type="PANTHER" id="PTHR30055">
    <property type="entry name" value="HTH-TYPE TRANSCRIPTIONAL REGULATOR RUTR"/>
    <property type="match status" value="1"/>
</dbReference>
<dbReference type="PRINTS" id="PR00455">
    <property type="entry name" value="HTHTETR"/>
</dbReference>
<organism evidence="6 7">
    <name type="scientific">Calidithermus terrae</name>
    <dbReference type="NCBI Taxonomy" id="1408545"/>
    <lineage>
        <taxon>Bacteria</taxon>
        <taxon>Thermotogati</taxon>
        <taxon>Deinococcota</taxon>
        <taxon>Deinococci</taxon>
        <taxon>Thermales</taxon>
        <taxon>Thermaceae</taxon>
        <taxon>Calidithermus</taxon>
    </lineage>
</organism>
<comment type="caution">
    <text evidence="6">The sequence shown here is derived from an EMBL/GenBank/DDBJ whole genome shotgun (WGS) entry which is preliminary data.</text>
</comment>
<dbReference type="OrthoDB" id="63332at2"/>
<dbReference type="Pfam" id="PF00440">
    <property type="entry name" value="TetR_N"/>
    <property type="match status" value="1"/>
</dbReference>
<dbReference type="InterPro" id="IPR036271">
    <property type="entry name" value="Tet_transcr_reg_TetR-rel_C_sf"/>
</dbReference>
<dbReference type="PROSITE" id="PS50977">
    <property type="entry name" value="HTH_TETR_2"/>
    <property type="match status" value="1"/>
</dbReference>
<dbReference type="Gene3D" id="1.10.357.10">
    <property type="entry name" value="Tetracycline Repressor, domain 2"/>
    <property type="match status" value="1"/>
</dbReference>
<dbReference type="InterPro" id="IPR025996">
    <property type="entry name" value="MT1864/Rv1816-like_C"/>
</dbReference>
<dbReference type="GO" id="GO:0000976">
    <property type="term" value="F:transcription cis-regulatory region binding"/>
    <property type="evidence" value="ECO:0007669"/>
    <property type="project" value="TreeGrafter"/>
</dbReference>
<evidence type="ECO:0000256" key="2">
    <source>
        <dbReference type="ARBA" id="ARBA00023125"/>
    </source>
</evidence>
<dbReference type="InterPro" id="IPR050109">
    <property type="entry name" value="HTH-type_TetR-like_transc_reg"/>
</dbReference>
<keyword evidence="3" id="KW-0804">Transcription</keyword>
<dbReference type="Pfam" id="PF13305">
    <property type="entry name" value="TetR_C_33"/>
    <property type="match status" value="1"/>
</dbReference>
<evidence type="ECO:0000256" key="4">
    <source>
        <dbReference type="PROSITE-ProRule" id="PRU00335"/>
    </source>
</evidence>
<feature type="domain" description="HTH tetR-type" evidence="5">
    <location>
        <begin position="6"/>
        <end position="66"/>
    </location>
</feature>